<dbReference type="GO" id="GO:0005829">
    <property type="term" value="C:cytosol"/>
    <property type="evidence" value="ECO:0007669"/>
    <property type="project" value="TreeGrafter"/>
</dbReference>
<dbReference type="Proteomes" id="UP000789508">
    <property type="component" value="Unassembled WGS sequence"/>
</dbReference>
<organism evidence="4 5">
    <name type="scientific">Ambispora leptoticha</name>
    <dbReference type="NCBI Taxonomy" id="144679"/>
    <lineage>
        <taxon>Eukaryota</taxon>
        <taxon>Fungi</taxon>
        <taxon>Fungi incertae sedis</taxon>
        <taxon>Mucoromycota</taxon>
        <taxon>Glomeromycotina</taxon>
        <taxon>Glomeromycetes</taxon>
        <taxon>Archaeosporales</taxon>
        <taxon>Ambisporaceae</taxon>
        <taxon>Ambispora</taxon>
    </lineage>
</organism>
<sequence>MSTSAESDKTLDISIKTTESNTDAHTAESDKTLDISINNPSNTVEKNSNNDTSTETDNSDKDNLDRIISERNSKLTTRNHGELEHYDAEHQQSKFRILFSLLKKFIGVKDIVSLRISLPAQLIEPIGNLEYWNYNDRPDYFLCIGDSDDPLERMLAAIRWWYSKDLKFVKGKLIKPYNSILGEQFLCHWEISPPKFNKNGEIDPNAQATGSSHEKKYRVTCLNEQISHHPPVSAFHYHCPEKAVKFSPGDQNKGIYLTLEKRDNEEYLMTHPNALIQGWLKGSLYVVVCEASIITCPKTKLKAILEYKEERWLGKARFLIEGKIFRYDPENDDIIKLKNVDEEDVVAELTGSWRGQIYATRFDTNEQRLLLDMDPIDPIPKKVKPLSKQGTLESRKVWQPVTTALLKKDYSLATKEKQNIEERQRQIAAELKAKNEEHVPVYFHVPVVEGKPELKEAALELLKSELTRNS</sequence>
<dbReference type="InterPro" id="IPR037239">
    <property type="entry name" value="OSBP_sf"/>
</dbReference>
<dbReference type="Gene3D" id="3.30.70.3490">
    <property type="match status" value="1"/>
</dbReference>
<feature type="compositionally biased region" description="Low complexity" evidence="3">
    <location>
        <begin position="45"/>
        <end position="56"/>
    </location>
</feature>
<evidence type="ECO:0000256" key="3">
    <source>
        <dbReference type="SAM" id="MobiDB-lite"/>
    </source>
</evidence>
<protein>
    <submittedName>
        <fullName evidence="4">2016_t:CDS:1</fullName>
    </submittedName>
</protein>
<dbReference type="EMBL" id="CAJVPS010001058">
    <property type="protein sequence ID" value="CAG8522639.1"/>
    <property type="molecule type" value="Genomic_DNA"/>
</dbReference>
<dbReference type="PROSITE" id="PS01013">
    <property type="entry name" value="OSBP"/>
    <property type="match status" value="1"/>
</dbReference>
<dbReference type="GO" id="GO:0032934">
    <property type="term" value="F:sterol binding"/>
    <property type="evidence" value="ECO:0007669"/>
    <property type="project" value="TreeGrafter"/>
</dbReference>
<reference evidence="4" key="1">
    <citation type="submission" date="2021-06" db="EMBL/GenBank/DDBJ databases">
        <authorList>
            <person name="Kallberg Y."/>
            <person name="Tangrot J."/>
            <person name="Rosling A."/>
        </authorList>
    </citation>
    <scope>NUCLEOTIDE SEQUENCE</scope>
    <source>
        <strain evidence="4">FL130A</strain>
    </source>
</reference>
<proteinExistence type="inferred from homology"/>
<feature type="region of interest" description="Disordered" evidence="3">
    <location>
        <begin position="1"/>
        <end position="65"/>
    </location>
</feature>
<feature type="compositionally biased region" description="Polar residues" evidence="3">
    <location>
        <begin position="35"/>
        <end position="44"/>
    </location>
</feature>
<gene>
    <name evidence="4" type="ORF">ALEPTO_LOCUS4547</name>
</gene>
<dbReference type="InterPro" id="IPR018494">
    <property type="entry name" value="Oxysterol-bd_CS"/>
</dbReference>
<comment type="similarity">
    <text evidence="1 2">Belongs to the OSBP family.</text>
</comment>
<keyword evidence="5" id="KW-1185">Reference proteome</keyword>
<accession>A0A9N9FC16</accession>
<dbReference type="Pfam" id="PF01237">
    <property type="entry name" value="Oxysterol_BP"/>
    <property type="match status" value="1"/>
</dbReference>
<dbReference type="PANTHER" id="PTHR10972:SF212">
    <property type="entry name" value="OXYSTEROL-BINDING PROTEIN-LIKE PROTEIN 1"/>
    <property type="match status" value="1"/>
</dbReference>
<dbReference type="GO" id="GO:0016020">
    <property type="term" value="C:membrane"/>
    <property type="evidence" value="ECO:0007669"/>
    <property type="project" value="TreeGrafter"/>
</dbReference>
<dbReference type="OrthoDB" id="14833at2759"/>
<name>A0A9N9FC16_9GLOM</name>
<dbReference type="Gene3D" id="2.40.160.120">
    <property type="match status" value="1"/>
</dbReference>
<comment type="caution">
    <text evidence="4">The sequence shown here is derived from an EMBL/GenBank/DDBJ whole genome shotgun (WGS) entry which is preliminary data.</text>
</comment>
<evidence type="ECO:0000313" key="5">
    <source>
        <dbReference type="Proteomes" id="UP000789508"/>
    </source>
</evidence>
<evidence type="ECO:0000313" key="4">
    <source>
        <dbReference type="EMBL" id="CAG8522639.1"/>
    </source>
</evidence>
<dbReference type="SUPFAM" id="SSF144000">
    <property type="entry name" value="Oxysterol-binding protein-like"/>
    <property type="match status" value="1"/>
</dbReference>
<dbReference type="AlphaFoldDB" id="A0A9N9FC16"/>
<dbReference type="PANTHER" id="PTHR10972">
    <property type="entry name" value="OXYSTEROL-BINDING PROTEIN-RELATED"/>
    <property type="match status" value="1"/>
</dbReference>
<dbReference type="InterPro" id="IPR000648">
    <property type="entry name" value="Oxysterol-bd"/>
</dbReference>
<feature type="compositionally biased region" description="Polar residues" evidence="3">
    <location>
        <begin position="15"/>
        <end position="24"/>
    </location>
</feature>
<evidence type="ECO:0000256" key="2">
    <source>
        <dbReference type="RuleBase" id="RU003844"/>
    </source>
</evidence>
<feature type="compositionally biased region" description="Basic and acidic residues" evidence="3">
    <location>
        <begin position="1"/>
        <end position="11"/>
    </location>
</feature>
<evidence type="ECO:0000256" key="1">
    <source>
        <dbReference type="ARBA" id="ARBA00008842"/>
    </source>
</evidence>